<sequence length="297" mass="32294">MPPARGRNVDDSRSETSSTITNQKERFGLGPTSGSGISKGKRFASGLNVPNAGNKAPVNGNGTTQPSATPAATEGDKDPNLPRTEWTTMSVPILRSYRIAHRLHVPAAFNYPHAEVTYKSCELALRAPSAVHYRRKLHEQQLQRRKQRQLQQTSGTGKNNNSKDRDKEKGKSKETANTDNPSTAQTGDTSEVTSSQGQAHRTPTSPSSSSSTTSNLGPREPASNLASAVRKHFNAQQLNEADTLARFIYVVQQNGRQVRTEGSEGDGRGSWMGSQGRAARKSDAPWGDVGFRLRFRP</sequence>
<feature type="compositionally biased region" description="Low complexity" evidence="1">
    <location>
        <begin position="202"/>
        <end position="214"/>
    </location>
</feature>
<dbReference type="Proteomes" id="UP000054466">
    <property type="component" value="Unassembled WGS sequence"/>
</dbReference>
<dbReference type="STRING" id="569365.A0A0D2DBM1"/>
<evidence type="ECO:0000259" key="2">
    <source>
        <dbReference type="Pfam" id="PF13867"/>
    </source>
</evidence>
<dbReference type="InterPro" id="IPR025718">
    <property type="entry name" value="SAP30_Sin3-bd"/>
</dbReference>
<protein>
    <recommendedName>
        <fullName evidence="2">Histone deacetylase complex subunit SAP30 Sin3 binding domain-containing protein</fullName>
    </recommendedName>
</protein>
<dbReference type="Pfam" id="PF13867">
    <property type="entry name" value="SAP30_Sin3_bdg"/>
    <property type="match status" value="1"/>
</dbReference>
<accession>A0A0D2DBM1</accession>
<organism evidence="3 4">
    <name type="scientific">Cladophialophora immunda</name>
    <dbReference type="NCBI Taxonomy" id="569365"/>
    <lineage>
        <taxon>Eukaryota</taxon>
        <taxon>Fungi</taxon>
        <taxon>Dikarya</taxon>
        <taxon>Ascomycota</taxon>
        <taxon>Pezizomycotina</taxon>
        <taxon>Eurotiomycetes</taxon>
        <taxon>Chaetothyriomycetidae</taxon>
        <taxon>Chaetothyriales</taxon>
        <taxon>Herpotrichiellaceae</taxon>
        <taxon>Cladophialophora</taxon>
    </lineage>
</organism>
<feature type="compositionally biased region" description="Polar residues" evidence="1">
    <location>
        <begin position="60"/>
        <end position="70"/>
    </location>
</feature>
<feature type="compositionally biased region" description="Basic and acidic residues" evidence="1">
    <location>
        <begin position="258"/>
        <end position="267"/>
    </location>
</feature>
<feature type="region of interest" description="Disordered" evidence="1">
    <location>
        <begin position="136"/>
        <end position="224"/>
    </location>
</feature>
<keyword evidence="4" id="KW-1185">Reference proteome</keyword>
<dbReference type="RefSeq" id="XP_016253315.1">
    <property type="nucleotide sequence ID" value="XM_016391413.1"/>
</dbReference>
<dbReference type="GeneID" id="27343788"/>
<evidence type="ECO:0000313" key="3">
    <source>
        <dbReference type="EMBL" id="KIW33099.1"/>
    </source>
</evidence>
<feature type="region of interest" description="Disordered" evidence="1">
    <location>
        <begin position="1"/>
        <end position="84"/>
    </location>
</feature>
<evidence type="ECO:0000256" key="1">
    <source>
        <dbReference type="SAM" id="MobiDB-lite"/>
    </source>
</evidence>
<reference evidence="3 4" key="1">
    <citation type="submission" date="2015-01" db="EMBL/GenBank/DDBJ databases">
        <title>The Genome Sequence of Cladophialophora immunda CBS83496.</title>
        <authorList>
            <consortium name="The Broad Institute Genomics Platform"/>
            <person name="Cuomo C."/>
            <person name="de Hoog S."/>
            <person name="Gorbushina A."/>
            <person name="Stielow B."/>
            <person name="Teixiera M."/>
            <person name="Abouelleil A."/>
            <person name="Chapman S.B."/>
            <person name="Priest M."/>
            <person name="Young S.K."/>
            <person name="Wortman J."/>
            <person name="Nusbaum C."/>
            <person name="Birren B."/>
        </authorList>
    </citation>
    <scope>NUCLEOTIDE SEQUENCE [LARGE SCALE GENOMIC DNA]</scope>
    <source>
        <strain evidence="3 4">CBS 83496</strain>
    </source>
</reference>
<dbReference type="InterPro" id="IPR038291">
    <property type="entry name" value="SAP30_C_sf"/>
</dbReference>
<feature type="compositionally biased region" description="Basic and acidic residues" evidence="1">
    <location>
        <begin position="161"/>
        <end position="176"/>
    </location>
</feature>
<proteinExistence type="predicted"/>
<feature type="compositionally biased region" description="Basic residues" evidence="1">
    <location>
        <begin position="136"/>
        <end position="148"/>
    </location>
</feature>
<dbReference type="HOGENOM" id="CLU_087644_0_0_1"/>
<gene>
    <name evidence="3" type="ORF">PV07_04594</name>
</gene>
<feature type="compositionally biased region" description="Polar residues" evidence="1">
    <location>
        <begin position="177"/>
        <end position="201"/>
    </location>
</feature>
<feature type="domain" description="Histone deacetylase complex subunit SAP30 Sin3 binding" evidence="2">
    <location>
        <begin position="224"/>
        <end position="251"/>
    </location>
</feature>
<dbReference type="Gene3D" id="6.10.160.20">
    <property type="match status" value="1"/>
</dbReference>
<evidence type="ECO:0000313" key="4">
    <source>
        <dbReference type="Proteomes" id="UP000054466"/>
    </source>
</evidence>
<name>A0A0D2DBM1_9EURO</name>
<dbReference type="EMBL" id="KN847041">
    <property type="protein sequence ID" value="KIW33099.1"/>
    <property type="molecule type" value="Genomic_DNA"/>
</dbReference>
<dbReference type="OrthoDB" id="510958at2759"/>
<dbReference type="AlphaFoldDB" id="A0A0D2DBM1"/>
<dbReference type="VEuPathDB" id="FungiDB:PV07_04594"/>
<feature type="region of interest" description="Disordered" evidence="1">
    <location>
        <begin position="256"/>
        <end position="297"/>
    </location>
</feature>